<organism evidence="1 2">
    <name type="scientific">Vermiconidia calcicola</name>
    <dbReference type="NCBI Taxonomy" id="1690605"/>
    <lineage>
        <taxon>Eukaryota</taxon>
        <taxon>Fungi</taxon>
        <taxon>Dikarya</taxon>
        <taxon>Ascomycota</taxon>
        <taxon>Pezizomycotina</taxon>
        <taxon>Dothideomycetes</taxon>
        <taxon>Dothideomycetidae</taxon>
        <taxon>Mycosphaerellales</taxon>
        <taxon>Extremaceae</taxon>
        <taxon>Vermiconidia</taxon>
    </lineage>
</organism>
<evidence type="ECO:0000313" key="1">
    <source>
        <dbReference type="EMBL" id="KAK3686931.1"/>
    </source>
</evidence>
<dbReference type="EMBL" id="JAUTXU010000295">
    <property type="protein sequence ID" value="KAK3686931.1"/>
    <property type="molecule type" value="Genomic_DNA"/>
</dbReference>
<keyword evidence="2" id="KW-1185">Reference proteome</keyword>
<gene>
    <name evidence="1" type="ORF">LTR37_019329</name>
</gene>
<comment type="caution">
    <text evidence="1">The sequence shown here is derived from an EMBL/GenBank/DDBJ whole genome shotgun (WGS) entry which is preliminary data.</text>
</comment>
<accession>A0ACC3MFM2</accession>
<dbReference type="Proteomes" id="UP001281147">
    <property type="component" value="Unassembled WGS sequence"/>
</dbReference>
<sequence>MITWTTRSDVRLHGYKDVKARVANEVDGTFEQSMSPEARMDLVCQDRGLLSKYDFDDAADWMRFDKAGDFPLDQFKYGTPFDYDSIMIYSSDQFANNEWVLTRKQRPPQWVPELDDLGLPLYPVWKGGHPDHKKTSISVQDINWVAQLYPGNGKQQLAAKKLTKTPPTLVKIPGPGGWGLVTTVNPAPTQWGPDDIKERWLNRRENQDWWEVVNNNDEYIPNEKLPPEWCQALDEEGNCVLPPR</sequence>
<name>A0ACC3MFM2_9PEZI</name>
<reference evidence="1" key="1">
    <citation type="submission" date="2023-07" db="EMBL/GenBank/DDBJ databases">
        <title>Black Yeasts Isolated from many extreme environments.</title>
        <authorList>
            <person name="Coleine C."/>
            <person name="Stajich J.E."/>
            <person name="Selbmann L."/>
        </authorList>
    </citation>
    <scope>NUCLEOTIDE SEQUENCE</scope>
    <source>
        <strain evidence="1">CCFEE 5714</strain>
    </source>
</reference>
<protein>
    <submittedName>
        <fullName evidence="1">Uncharacterized protein</fullName>
    </submittedName>
</protein>
<proteinExistence type="predicted"/>
<evidence type="ECO:0000313" key="2">
    <source>
        <dbReference type="Proteomes" id="UP001281147"/>
    </source>
</evidence>